<proteinExistence type="predicted"/>
<organism evidence="1 2">
    <name type="scientific">Araneus ventricosus</name>
    <name type="common">Orbweaver spider</name>
    <name type="synonym">Epeira ventricosa</name>
    <dbReference type="NCBI Taxonomy" id="182803"/>
    <lineage>
        <taxon>Eukaryota</taxon>
        <taxon>Metazoa</taxon>
        <taxon>Ecdysozoa</taxon>
        <taxon>Arthropoda</taxon>
        <taxon>Chelicerata</taxon>
        <taxon>Arachnida</taxon>
        <taxon>Araneae</taxon>
        <taxon>Araneomorphae</taxon>
        <taxon>Entelegynae</taxon>
        <taxon>Araneoidea</taxon>
        <taxon>Araneidae</taxon>
        <taxon>Araneus</taxon>
    </lineage>
</organism>
<protein>
    <submittedName>
        <fullName evidence="1">Uncharacterized protein</fullName>
    </submittedName>
</protein>
<gene>
    <name evidence="1" type="ORF">AVEN_239968_1</name>
</gene>
<evidence type="ECO:0000313" key="2">
    <source>
        <dbReference type="Proteomes" id="UP000499080"/>
    </source>
</evidence>
<dbReference type="AlphaFoldDB" id="A0A4Y2UA52"/>
<dbReference type="EMBL" id="BGPR01034228">
    <property type="protein sequence ID" value="GBO08516.1"/>
    <property type="molecule type" value="Genomic_DNA"/>
</dbReference>
<dbReference type="Proteomes" id="UP000499080">
    <property type="component" value="Unassembled WGS sequence"/>
</dbReference>
<sequence length="138" mass="15898">MQRKRLSSIILEGCDIFLIASVFVGSGHIPSADMMCPNLCHSGVLQDSPKLTEHVVLRKNLRTSEGIHDWFTRRNNRSFVHNLGFIFQIQNSERNGFPIEINECGRHEDTFLENLKRKVSYGISEMSRNFRNSLDKAF</sequence>
<accession>A0A4Y2UA52</accession>
<name>A0A4Y2UA52_ARAVE</name>
<comment type="caution">
    <text evidence="1">The sequence shown here is derived from an EMBL/GenBank/DDBJ whole genome shotgun (WGS) entry which is preliminary data.</text>
</comment>
<reference evidence="1 2" key="1">
    <citation type="journal article" date="2019" name="Sci. Rep.">
        <title>Orb-weaving spider Araneus ventricosus genome elucidates the spidroin gene catalogue.</title>
        <authorList>
            <person name="Kono N."/>
            <person name="Nakamura H."/>
            <person name="Ohtoshi R."/>
            <person name="Moran D.A.P."/>
            <person name="Shinohara A."/>
            <person name="Yoshida Y."/>
            <person name="Fujiwara M."/>
            <person name="Mori M."/>
            <person name="Tomita M."/>
            <person name="Arakawa K."/>
        </authorList>
    </citation>
    <scope>NUCLEOTIDE SEQUENCE [LARGE SCALE GENOMIC DNA]</scope>
</reference>
<keyword evidence="2" id="KW-1185">Reference proteome</keyword>
<evidence type="ECO:0000313" key="1">
    <source>
        <dbReference type="EMBL" id="GBO08516.1"/>
    </source>
</evidence>